<sequence length="119" mass="12863">MREVSARFAEAGCFYLDCYCNESFIKEFVVSKELMFFCIPQGAYMGVSNCQKLRKRPVGKAPAGGQTKLRACEKCEMHGLVDSAKVPTVSMASYLSGSRPKPASKQALASAARAEAVPA</sequence>
<reference evidence="1 2" key="1">
    <citation type="submission" date="2016-11" db="EMBL/GenBank/DDBJ databases">
        <title>Mixed transmission modes and dynamic genome evolution in an obligate animal-bacterial symbiosis.</title>
        <authorList>
            <person name="Russell S.L."/>
            <person name="Corbett-Detig R.B."/>
            <person name="Cavanaugh C.M."/>
        </authorList>
    </citation>
    <scope>NUCLEOTIDE SEQUENCE [LARGE SCALE GENOMIC DNA]</scope>
    <source>
        <strain evidence="1">Sveles-Q1</strain>
    </source>
</reference>
<proteinExistence type="predicted"/>
<gene>
    <name evidence="1" type="ORF">BOW53_11755</name>
</gene>
<protein>
    <submittedName>
        <fullName evidence="1">Uncharacterized protein</fullName>
    </submittedName>
</protein>
<keyword evidence="2" id="KW-1185">Reference proteome</keyword>
<name>A0A1T2L2Q6_9GAMM</name>
<organism evidence="1 2">
    <name type="scientific">Solemya pervernicosa gill symbiont</name>
    <dbReference type="NCBI Taxonomy" id="642797"/>
    <lineage>
        <taxon>Bacteria</taxon>
        <taxon>Pseudomonadati</taxon>
        <taxon>Pseudomonadota</taxon>
        <taxon>Gammaproteobacteria</taxon>
        <taxon>sulfur-oxidizing symbionts</taxon>
    </lineage>
</organism>
<dbReference type="AlphaFoldDB" id="A0A1T2L2Q6"/>
<accession>A0A1T2L2Q6</accession>
<comment type="caution">
    <text evidence="1">The sequence shown here is derived from an EMBL/GenBank/DDBJ whole genome shotgun (WGS) entry which is preliminary data.</text>
</comment>
<dbReference type="Proteomes" id="UP000191110">
    <property type="component" value="Unassembled WGS sequence"/>
</dbReference>
<evidence type="ECO:0000313" key="2">
    <source>
        <dbReference type="Proteomes" id="UP000191110"/>
    </source>
</evidence>
<dbReference type="EMBL" id="MPRL01000053">
    <property type="protein sequence ID" value="OOZ39375.1"/>
    <property type="molecule type" value="Genomic_DNA"/>
</dbReference>
<evidence type="ECO:0000313" key="1">
    <source>
        <dbReference type="EMBL" id="OOZ39375.1"/>
    </source>
</evidence>